<dbReference type="InterPro" id="IPR018076">
    <property type="entry name" value="T2SS_GspF_dom"/>
</dbReference>
<name>A0ABT4VVU3_9HYPH</name>
<feature type="transmembrane region" description="Helical" evidence="7">
    <location>
        <begin position="369"/>
        <end position="396"/>
    </location>
</feature>
<keyword evidence="5 7" id="KW-1133">Transmembrane helix</keyword>
<evidence type="ECO:0000256" key="6">
    <source>
        <dbReference type="ARBA" id="ARBA00023136"/>
    </source>
</evidence>
<dbReference type="Pfam" id="PF00482">
    <property type="entry name" value="T2SSF"/>
    <property type="match status" value="2"/>
</dbReference>
<organism evidence="9 10">
    <name type="scientific">Hoeflea poritis</name>
    <dbReference type="NCBI Taxonomy" id="2993659"/>
    <lineage>
        <taxon>Bacteria</taxon>
        <taxon>Pseudomonadati</taxon>
        <taxon>Pseudomonadota</taxon>
        <taxon>Alphaproteobacteria</taxon>
        <taxon>Hyphomicrobiales</taxon>
        <taxon>Rhizobiaceae</taxon>
        <taxon>Hoeflea</taxon>
    </lineage>
</organism>
<protein>
    <submittedName>
        <fullName evidence="9">Type II secretion system F family protein</fullName>
    </submittedName>
</protein>
<dbReference type="EMBL" id="JAPJZH010000035">
    <property type="protein sequence ID" value="MDA4848838.1"/>
    <property type="molecule type" value="Genomic_DNA"/>
</dbReference>
<keyword evidence="3" id="KW-1003">Cell membrane</keyword>
<evidence type="ECO:0000256" key="2">
    <source>
        <dbReference type="ARBA" id="ARBA00005745"/>
    </source>
</evidence>
<evidence type="ECO:0000256" key="5">
    <source>
        <dbReference type="ARBA" id="ARBA00022989"/>
    </source>
</evidence>
<sequence>MTRYRYKAHLKNGAVDADTIEAGSKEAAYLALSKGGKMPFVLEADLSGGDAKRPSQALWQLGSLTKPNNARLFSGLAVLLQSGFTIDQAIATMLSDDLDVNDKKRLFDVEARLKEGSSVAEAFAPAGMPADIIALISSGEKSGNLPGVFSNVSERYEQQAKRRAEIQEALLYPLFLIAMMIAAIFILAFYLVPAIEPIFEGSANGPPTIVYILSAVRVGITHHGAALLACVLCIVFITIVSSRAKQLIMNARHSLPFVGDILKQTAVANYLRTLNLLLTNGVPAKDAMRLASEAAPSDNMKRQFRLAEERLNTGSRLHEALAGTNLMNDGLTAQIRIGEESNNLPTMLARAASAIEARQKIRLDRLFKFLTPAITIFLGLVIGVLVTSVMSTLLGINELAIR</sequence>
<dbReference type="Proteomes" id="UP001148313">
    <property type="component" value="Unassembled WGS sequence"/>
</dbReference>
<accession>A0ABT4VVU3</accession>
<evidence type="ECO:0000313" key="9">
    <source>
        <dbReference type="EMBL" id="MDA4848838.1"/>
    </source>
</evidence>
<keyword evidence="4 7" id="KW-0812">Transmembrane</keyword>
<reference evidence="9" key="1">
    <citation type="submission" date="2022-11" db="EMBL/GenBank/DDBJ databases">
        <title>Hoeflea poritis sp. nov., isolated from scleractinian coral Porites lutea.</title>
        <authorList>
            <person name="Zhang G."/>
            <person name="Wei Q."/>
            <person name="Cai L."/>
        </authorList>
    </citation>
    <scope>NUCLEOTIDE SEQUENCE</scope>
    <source>
        <strain evidence="9">E7-10</strain>
    </source>
</reference>
<feature type="domain" description="Type II secretion system protein GspF" evidence="8">
    <location>
        <begin position="76"/>
        <end position="193"/>
    </location>
</feature>
<feature type="transmembrane region" description="Helical" evidence="7">
    <location>
        <begin position="169"/>
        <end position="192"/>
    </location>
</feature>
<evidence type="ECO:0000259" key="8">
    <source>
        <dbReference type="Pfam" id="PF00482"/>
    </source>
</evidence>
<dbReference type="RefSeq" id="WP_271092718.1">
    <property type="nucleotide sequence ID" value="NZ_JAPJZH010000035.1"/>
</dbReference>
<dbReference type="InterPro" id="IPR042094">
    <property type="entry name" value="T2SS_GspF_sf"/>
</dbReference>
<feature type="domain" description="Type II secretion system protein GspF" evidence="8">
    <location>
        <begin position="270"/>
        <end position="390"/>
    </location>
</feature>
<evidence type="ECO:0000256" key="4">
    <source>
        <dbReference type="ARBA" id="ARBA00022692"/>
    </source>
</evidence>
<dbReference type="PANTHER" id="PTHR30012:SF0">
    <property type="entry name" value="TYPE II SECRETION SYSTEM PROTEIN F-RELATED"/>
    <property type="match status" value="1"/>
</dbReference>
<dbReference type="PRINTS" id="PR00812">
    <property type="entry name" value="BCTERIALGSPF"/>
</dbReference>
<comment type="similarity">
    <text evidence="2">Belongs to the GSP F family.</text>
</comment>
<comment type="subcellular location">
    <subcellularLocation>
        <location evidence="1">Cell membrane</location>
        <topology evidence="1">Multi-pass membrane protein</topology>
    </subcellularLocation>
</comment>
<dbReference type="Gene3D" id="1.20.81.30">
    <property type="entry name" value="Type II secretion system (T2SS), domain F"/>
    <property type="match status" value="2"/>
</dbReference>
<evidence type="ECO:0000313" key="10">
    <source>
        <dbReference type="Proteomes" id="UP001148313"/>
    </source>
</evidence>
<proteinExistence type="inferred from homology"/>
<dbReference type="PANTHER" id="PTHR30012">
    <property type="entry name" value="GENERAL SECRETION PATHWAY PROTEIN"/>
    <property type="match status" value="1"/>
</dbReference>
<dbReference type="InterPro" id="IPR003004">
    <property type="entry name" value="GspF/PilC"/>
</dbReference>
<keyword evidence="10" id="KW-1185">Reference proteome</keyword>
<gene>
    <name evidence="9" type="ORF">OOZ53_26035</name>
</gene>
<keyword evidence="6 7" id="KW-0472">Membrane</keyword>
<comment type="caution">
    <text evidence="9">The sequence shown here is derived from an EMBL/GenBank/DDBJ whole genome shotgun (WGS) entry which is preliminary data.</text>
</comment>
<evidence type="ECO:0000256" key="7">
    <source>
        <dbReference type="SAM" id="Phobius"/>
    </source>
</evidence>
<evidence type="ECO:0000256" key="1">
    <source>
        <dbReference type="ARBA" id="ARBA00004651"/>
    </source>
</evidence>
<evidence type="ECO:0000256" key="3">
    <source>
        <dbReference type="ARBA" id="ARBA00022475"/>
    </source>
</evidence>
<feature type="transmembrane region" description="Helical" evidence="7">
    <location>
        <begin position="220"/>
        <end position="240"/>
    </location>
</feature>